<accession>A0A8X6PWW1</accession>
<name>A0A8X6PWW1_NEPPI</name>
<reference evidence="1" key="1">
    <citation type="submission" date="2020-08" db="EMBL/GenBank/DDBJ databases">
        <title>Multicomponent nature underlies the extraordinary mechanical properties of spider dragline silk.</title>
        <authorList>
            <person name="Kono N."/>
            <person name="Nakamura H."/>
            <person name="Mori M."/>
            <person name="Yoshida Y."/>
            <person name="Ohtoshi R."/>
            <person name="Malay A.D."/>
            <person name="Moran D.A.P."/>
            <person name="Tomita M."/>
            <person name="Numata K."/>
            <person name="Arakawa K."/>
        </authorList>
    </citation>
    <scope>NUCLEOTIDE SEQUENCE</scope>
</reference>
<proteinExistence type="predicted"/>
<protein>
    <submittedName>
        <fullName evidence="1">Uncharacterized protein</fullName>
    </submittedName>
</protein>
<sequence length="361" mass="40699">MKTTTRESVTVNTVCYRCCSESDTHYCIHSVEFGITDLFTMSDAELFQHLMDHLLSFYFRKIGLIPECDHRPFVEKGALTQSLLEMIAKAMFVLGESLARAWETFTGALMNLVVPTPEKYVWHIITVCLVEERLTPLFYEKFVHVCALATTLGVVVYLATQKEFYKLTPRILTVFFENILIHGFKTHGGWNKLEKDLASQDYVHISGDWADYIGHGVEDLTRQVISALDASSIRELKAPTKKLKRSTSMRKKATKSLSEIGAVGGRSLEIDEHLITSKRNETSHGNEEMDDIEAILSDIKNMFTELVSVTVPSSSDESAKRLANNLGPFFERLKSNLERVVSILNLMQNSENGNFASVKGI</sequence>
<organism evidence="1 2">
    <name type="scientific">Nephila pilipes</name>
    <name type="common">Giant wood spider</name>
    <name type="synonym">Nephila maculata</name>
    <dbReference type="NCBI Taxonomy" id="299642"/>
    <lineage>
        <taxon>Eukaryota</taxon>
        <taxon>Metazoa</taxon>
        <taxon>Ecdysozoa</taxon>
        <taxon>Arthropoda</taxon>
        <taxon>Chelicerata</taxon>
        <taxon>Arachnida</taxon>
        <taxon>Araneae</taxon>
        <taxon>Araneomorphae</taxon>
        <taxon>Entelegynae</taxon>
        <taxon>Araneoidea</taxon>
        <taxon>Nephilidae</taxon>
        <taxon>Nephila</taxon>
    </lineage>
</organism>
<keyword evidence="2" id="KW-1185">Reference proteome</keyword>
<comment type="caution">
    <text evidence="1">The sequence shown here is derived from an EMBL/GenBank/DDBJ whole genome shotgun (WGS) entry which is preliminary data.</text>
</comment>
<evidence type="ECO:0000313" key="1">
    <source>
        <dbReference type="EMBL" id="GFT84779.1"/>
    </source>
</evidence>
<evidence type="ECO:0000313" key="2">
    <source>
        <dbReference type="Proteomes" id="UP000887013"/>
    </source>
</evidence>
<dbReference type="EMBL" id="BMAW01119473">
    <property type="protein sequence ID" value="GFT84779.1"/>
    <property type="molecule type" value="Genomic_DNA"/>
</dbReference>
<dbReference type="Proteomes" id="UP000887013">
    <property type="component" value="Unassembled WGS sequence"/>
</dbReference>
<gene>
    <name evidence="1" type="ORF">NPIL_224901</name>
</gene>
<dbReference type="AlphaFoldDB" id="A0A8X6PWW1"/>